<dbReference type="PANTHER" id="PTHR45669:SF60">
    <property type="entry name" value="GLUTAREDOXIN FAMILY PROTEIN, EXPRESSED"/>
    <property type="match status" value="1"/>
</dbReference>
<name>A0A8T3C3L9_DENNO</name>
<dbReference type="CDD" id="cd03031">
    <property type="entry name" value="GRX_GRX_like"/>
    <property type="match status" value="1"/>
</dbReference>
<comment type="caution">
    <text evidence="2">The sequence shown here is derived from an EMBL/GenBank/DDBJ whole genome shotgun (WGS) entry which is preliminary data.</text>
</comment>
<dbReference type="OrthoDB" id="423313at2759"/>
<proteinExistence type="predicted"/>
<keyword evidence="3" id="KW-1185">Reference proteome</keyword>
<dbReference type="SUPFAM" id="SSF52833">
    <property type="entry name" value="Thioredoxin-like"/>
    <property type="match status" value="1"/>
</dbReference>
<feature type="domain" description="Glutaredoxin" evidence="1">
    <location>
        <begin position="59"/>
        <end position="128"/>
    </location>
</feature>
<dbReference type="Pfam" id="PF23733">
    <property type="entry name" value="GRXCR1-2_C"/>
    <property type="match status" value="1"/>
</dbReference>
<evidence type="ECO:0000313" key="2">
    <source>
        <dbReference type="EMBL" id="KAI0526769.1"/>
    </source>
</evidence>
<dbReference type="Pfam" id="PF00462">
    <property type="entry name" value="Glutaredoxin"/>
    <property type="match status" value="1"/>
</dbReference>
<evidence type="ECO:0000313" key="3">
    <source>
        <dbReference type="Proteomes" id="UP000829196"/>
    </source>
</evidence>
<dbReference type="EMBL" id="JAGYWB010000003">
    <property type="protein sequence ID" value="KAI0526769.1"/>
    <property type="molecule type" value="Genomic_DNA"/>
</dbReference>
<dbReference type="InterPro" id="IPR036249">
    <property type="entry name" value="Thioredoxin-like_sf"/>
</dbReference>
<evidence type="ECO:0000259" key="1">
    <source>
        <dbReference type="Pfam" id="PF00462"/>
    </source>
</evidence>
<gene>
    <name evidence="2" type="ORF">KFK09_002360</name>
</gene>
<accession>A0A8T3C3L9</accession>
<sequence>MDGLDDRFTAAANTKKPFALPRSFTYHQTFHRRSRDASRPFWKNLADNDPNTYVSDSRVILYTTSLRGIRRTHEDCCAVRAILRGFRVAVDERDVSIDAAYRRELQSLIGGKGRPVSLPQVFLRGRHIGGAEEVRQLHEIGELGKLLEGVPGQDPAFVCGGCGGFRFVPCGRCCGSRKVFVEEEGRMRRCDNCNENGLVRCSHCCSSSSY</sequence>
<dbReference type="PANTHER" id="PTHR45669">
    <property type="entry name" value="GLUTAREDOXIN DOMAIN-CONTAINING CYSTEINE-RICH PROTEIN CG12206-RELATED"/>
    <property type="match status" value="1"/>
</dbReference>
<protein>
    <recommendedName>
        <fullName evidence="1">Glutaredoxin domain-containing protein</fullName>
    </recommendedName>
</protein>
<dbReference type="Gene3D" id="3.40.30.10">
    <property type="entry name" value="Glutaredoxin"/>
    <property type="match status" value="1"/>
</dbReference>
<reference evidence="2" key="1">
    <citation type="journal article" date="2022" name="Front. Genet.">
        <title>Chromosome-Scale Assembly of the Dendrobium nobile Genome Provides Insights Into the Molecular Mechanism of the Biosynthesis of the Medicinal Active Ingredient of Dendrobium.</title>
        <authorList>
            <person name="Xu Q."/>
            <person name="Niu S.-C."/>
            <person name="Li K.-L."/>
            <person name="Zheng P.-J."/>
            <person name="Zhang X.-J."/>
            <person name="Jia Y."/>
            <person name="Liu Y."/>
            <person name="Niu Y.-X."/>
            <person name="Yu L.-H."/>
            <person name="Chen D.-F."/>
            <person name="Zhang G.-Q."/>
        </authorList>
    </citation>
    <scope>NUCLEOTIDE SEQUENCE</scope>
    <source>
        <tissue evidence="2">Leaf</tissue>
    </source>
</reference>
<dbReference type="Proteomes" id="UP000829196">
    <property type="component" value="Unassembled WGS sequence"/>
</dbReference>
<dbReference type="AlphaFoldDB" id="A0A8T3C3L9"/>
<organism evidence="2 3">
    <name type="scientific">Dendrobium nobile</name>
    <name type="common">Orchid</name>
    <dbReference type="NCBI Taxonomy" id="94219"/>
    <lineage>
        <taxon>Eukaryota</taxon>
        <taxon>Viridiplantae</taxon>
        <taxon>Streptophyta</taxon>
        <taxon>Embryophyta</taxon>
        <taxon>Tracheophyta</taxon>
        <taxon>Spermatophyta</taxon>
        <taxon>Magnoliopsida</taxon>
        <taxon>Liliopsida</taxon>
        <taxon>Asparagales</taxon>
        <taxon>Orchidaceae</taxon>
        <taxon>Epidendroideae</taxon>
        <taxon>Malaxideae</taxon>
        <taxon>Dendrobiinae</taxon>
        <taxon>Dendrobium</taxon>
    </lineage>
</organism>
<dbReference type="SMR" id="A0A8T3C3L9"/>
<dbReference type="PROSITE" id="PS51354">
    <property type="entry name" value="GLUTAREDOXIN_2"/>
    <property type="match status" value="1"/>
</dbReference>
<dbReference type="InterPro" id="IPR002109">
    <property type="entry name" value="Glutaredoxin"/>
</dbReference>